<evidence type="ECO:0000256" key="5">
    <source>
        <dbReference type="ARBA" id="ARBA00023180"/>
    </source>
</evidence>
<dbReference type="PRINTS" id="PR00734">
    <property type="entry name" value="GLHYDRLASE7"/>
</dbReference>
<evidence type="ECO:0000256" key="7">
    <source>
        <dbReference type="ARBA" id="ARBA00023295"/>
    </source>
</evidence>
<dbReference type="CDD" id="cd07999">
    <property type="entry name" value="GH7_CBH_EG"/>
    <property type="match status" value="1"/>
</dbReference>
<keyword evidence="12" id="KW-1185">Reference proteome</keyword>
<evidence type="ECO:0000256" key="2">
    <source>
        <dbReference type="ARBA" id="ARBA00006044"/>
    </source>
</evidence>
<gene>
    <name evidence="11" type="ORF">yc1106_07571</name>
</gene>
<keyword evidence="7 9" id="KW-0326">Glycosidase</keyword>
<keyword evidence="8 9" id="KW-0624">Polysaccharide degradation</keyword>
<organism evidence="11 12">
    <name type="scientific">Curvularia clavata</name>
    <dbReference type="NCBI Taxonomy" id="95742"/>
    <lineage>
        <taxon>Eukaryota</taxon>
        <taxon>Fungi</taxon>
        <taxon>Dikarya</taxon>
        <taxon>Ascomycota</taxon>
        <taxon>Pezizomycotina</taxon>
        <taxon>Dothideomycetes</taxon>
        <taxon>Pleosporomycetidae</taxon>
        <taxon>Pleosporales</taxon>
        <taxon>Pleosporineae</taxon>
        <taxon>Pleosporaceae</taxon>
        <taxon>Curvularia</taxon>
    </lineage>
</organism>
<comment type="catalytic activity">
    <reaction evidence="1">
        <text>Endohydrolysis of (1-&gt;4)-beta-D-glucosidic linkages in cellulose, lichenin and cereal beta-D-glucans.</text>
        <dbReference type="EC" id="3.2.1.4"/>
    </reaction>
</comment>
<keyword evidence="3 9" id="KW-0378">Hydrolase</keyword>
<dbReference type="PANTHER" id="PTHR33753">
    <property type="entry name" value="1,4-BETA-D-GLUCAN CELLOBIOHYDROLASE B"/>
    <property type="match status" value="1"/>
</dbReference>
<reference evidence="11" key="1">
    <citation type="submission" date="2021-12" db="EMBL/GenBank/DDBJ databases">
        <title>Curvularia clavata genome.</title>
        <authorList>
            <person name="Cao Y."/>
        </authorList>
    </citation>
    <scope>NUCLEOTIDE SEQUENCE</scope>
    <source>
        <strain evidence="11">Yc1106</strain>
    </source>
</reference>
<evidence type="ECO:0000256" key="1">
    <source>
        <dbReference type="ARBA" id="ARBA00000966"/>
    </source>
</evidence>
<evidence type="ECO:0000256" key="10">
    <source>
        <dbReference type="SAM" id="SignalP"/>
    </source>
</evidence>
<evidence type="ECO:0000313" key="12">
    <source>
        <dbReference type="Proteomes" id="UP001056012"/>
    </source>
</evidence>
<dbReference type="EC" id="3.2.1.-" evidence="9"/>
<dbReference type="Pfam" id="PF00840">
    <property type="entry name" value="Glyco_hydro_7"/>
    <property type="match status" value="1"/>
</dbReference>
<feature type="chain" id="PRO_5040459876" description="Glucanase" evidence="10">
    <location>
        <begin position="17"/>
        <end position="409"/>
    </location>
</feature>
<name>A0A9Q8ZE17_CURCL</name>
<proteinExistence type="inferred from homology"/>
<dbReference type="AlphaFoldDB" id="A0A9Q8ZE17"/>
<dbReference type="InterPro" id="IPR001722">
    <property type="entry name" value="Glyco_hydro_7"/>
</dbReference>
<keyword evidence="5" id="KW-0325">Glycoprotein</keyword>
<accession>A0A9Q8ZE17</accession>
<keyword evidence="6" id="KW-0119">Carbohydrate metabolism</keyword>
<evidence type="ECO:0000256" key="6">
    <source>
        <dbReference type="ARBA" id="ARBA00023277"/>
    </source>
</evidence>
<dbReference type="GO" id="GO:0008810">
    <property type="term" value="F:cellulase activity"/>
    <property type="evidence" value="ECO:0007669"/>
    <property type="project" value="UniProtKB-EC"/>
</dbReference>
<keyword evidence="10" id="KW-0732">Signal</keyword>
<dbReference type="Proteomes" id="UP001056012">
    <property type="component" value="Chromosome 5"/>
</dbReference>
<evidence type="ECO:0000313" key="11">
    <source>
        <dbReference type="EMBL" id="USP80297.1"/>
    </source>
</evidence>
<dbReference type="VEuPathDB" id="FungiDB:yc1106_07571"/>
<protein>
    <recommendedName>
        <fullName evidence="9">Glucanase</fullName>
        <ecNumber evidence="9">3.2.1.-</ecNumber>
    </recommendedName>
</protein>
<dbReference type="GO" id="GO:0030245">
    <property type="term" value="P:cellulose catabolic process"/>
    <property type="evidence" value="ECO:0007669"/>
    <property type="project" value="UniProtKB-KW"/>
</dbReference>
<evidence type="ECO:0000256" key="9">
    <source>
        <dbReference type="RuleBase" id="RU361164"/>
    </source>
</evidence>
<evidence type="ECO:0000256" key="8">
    <source>
        <dbReference type="ARBA" id="ARBA00023326"/>
    </source>
</evidence>
<dbReference type="SUPFAM" id="SSF49899">
    <property type="entry name" value="Concanavalin A-like lectins/glucanases"/>
    <property type="match status" value="1"/>
</dbReference>
<evidence type="ECO:0000256" key="3">
    <source>
        <dbReference type="ARBA" id="ARBA00022801"/>
    </source>
</evidence>
<dbReference type="InterPro" id="IPR037019">
    <property type="entry name" value="Glyco_hydro_7_sf"/>
</dbReference>
<dbReference type="OrthoDB" id="412382at2759"/>
<keyword evidence="4 9" id="KW-0136">Cellulose degradation</keyword>
<dbReference type="PANTHER" id="PTHR33753:SF1">
    <property type="entry name" value="ENDO-BETA-1,4-GLUCANASE CELB"/>
    <property type="match status" value="1"/>
</dbReference>
<dbReference type="Gene3D" id="2.70.100.10">
    <property type="entry name" value="Glycoside hydrolase, family 7, domain"/>
    <property type="match status" value="1"/>
</dbReference>
<evidence type="ECO:0000256" key="4">
    <source>
        <dbReference type="ARBA" id="ARBA00023001"/>
    </source>
</evidence>
<feature type="signal peptide" evidence="10">
    <location>
        <begin position="1"/>
        <end position="16"/>
    </location>
</feature>
<dbReference type="EMBL" id="CP089278">
    <property type="protein sequence ID" value="USP80297.1"/>
    <property type="molecule type" value="Genomic_DNA"/>
</dbReference>
<sequence>MTPLFLAATLFGLAAAQTLGTTPEVQPKLTTYKCTKAGGCKALDTAVVIDALRHNIHVANSNSSCGDRTNPLNTAACPDKETCAKNCIIEGIQNYTTQAVFTDGEKLRLDMFNPSGVYSSPRVYLLAEDKQKYEMLQLNGNEFSFDVDMSKLPCGMNSALYLSEMEANGGRSDLNAAGASFGTGYCDAQCNIRPFINGEGNVNSEGACCNEMDIWEANSRANQIAPHVCAKEGLIRCSGTEDCGVAGVCGKTGCGDNAYNFRNSKDFYGPGLKVDTTRPFTVVTQFPAKYGVLQAIVRKYVQDGIVIENAMQNVTMDQVWCSAQGRAKEYNKFGGHKTMGDALARGMVLVFSLWWDQTGGMSWLDGGLNGPCNATEGFPDAIQQKVKNPTVTFSRVKWGEIGSTFGESN</sequence>
<comment type="similarity">
    <text evidence="2 9">Belongs to the glycosyl hydrolase 7 (cellulase C) family.</text>
</comment>
<dbReference type="InterPro" id="IPR013320">
    <property type="entry name" value="ConA-like_dom_sf"/>
</dbReference>